<keyword evidence="2" id="KW-0812">Transmembrane</keyword>
<protein>
    <submittedName>
        <fullName evidence="3">Uncharacterized protein</fullName>
    </submittedName>
</protein>
<feature type="region of interest" description="Disordered" evidence="1">
    <location>
        <begin position="1"/>
        <end position="86"/>
    </location>
</feature>
<dbReference type="SUPFAM" id="SSF109998">
    <property type="entry name" value="Triger factor/SurA peptide-binding domain-like"/>
    <property type="match status" value="1"/>
</dbReference>
<dbReference type="EMBL" id="VUNC01000005">
    <property type="protein sequence ID" value="MST72798.1"/>
    <property type="molecule type" value="Genomic_DNA"/>
</dbReference>
<sequence>MADTINDNEDEKPEEVQSAADDATQVESQAGQGDAAAKGDDQPADEGDKPKKADDKALAREKRAAEKAAKKAAREKEKKAKGKSKAKGRRGIPTFVWVIIAVVCLAGGIAIGKFFLGGVTSASGKTTVSEGQLDTVVATYTYNGKTTNLTAREVIQMNSTLDNAKDSDGNYTLPTADAILSAARSQIIQQEAEAQGVTVSDDDVKSYAKEQLGTDDFDTIASNYGMDSDTVKTILKQSAEMSKLKNKVVGATSTQPTAPTAPSDGNDQTASADYAKYIIDLAGDEWDSDKGTWASTDGDYYKALSKYTITNDSATYEAAEAAYYVAYQKYSTEASEASTQWTNYIDGILCNASISISSLAA</sequence>
<feature type="region of interest" description="Disordered" evidence="1">
    <location>
        <begin position="250"/>
        <end position="269"/>
    </location>
</feature>
<gene>
    <name evidence="3" type="ORF">FYJ68_06730</name>
</gene>
<dbReference type="InterPro" id="IPR027304">
    <property type="entry name" value="Trigger_fact/SurA_dom_sf"/>
</dbReference>
<evidence type="ECO:0000256" key="1">
    <source>
        <dbReference type="SAM" id="MobiDB-lite"/>
    </source>
</evidence>
<feature type="compositionally biased region" description="Basic and acidic residues" evidence="1">
    <location>
        <begin position="37"/>
        <end position="78"/>
    </location>
</feature>
<accession>A0A6N7XNI1</accession>
<feature type="compositionally biased region" description="Acidic residues" evidence="1">
    <location>
        <begin position="1"/>
        <end position="13"/>
    </location>
</feature>
<evidence type="ECO:0000313" key="3">
    <source>
        <dbReference type="EMBL" id="MST72798.1"/>
    </source>
</evidence>
<proteinExistence type="predicted"/>
<keyword evidence="2" id="KW-0472">Membrane</keyword>
<comment type="caution">
    <text evidence="3">The sequence shown here is derived from an EMBL/GenBank/DDBJ whole genome shotgun (WGS) entry which is preliminary data.</text>
</comment>
<dbReference type="Proteomes" id="UP000469325">
    <property type="component" value="Unassembled WGS sequence"/>
</dbReference>
<dbReference type="RefSeq" id="WP_154435308.1">
    <property type="nucleotide sequence ID" value="NZ_VUNC01000005.1"/>
</dbReference>
<name>A0A6N7XNI1_9ACTN</name>
<evidence type="ECO:0000313" key="4">
    <source>
        <dbReference type="Proteomes" id="UP000469325"/>
    </source>
</evidence>
<feature type="compositionally biased region" description="Low complexity" evidence="1">
    <location>
        <begin position="251"/>
        <end position="263"/>
    </location>
</feature>
<organism evidence="3 4">
    <name type="scientific">Olsenella porci</name>
    <dbReference type="NCBI Taxonomy" id="2652279"/>
    <lineage>
        <taxon>Bacteria</taxon>
        <taxon>Bacillati</taxon>
        <taxon>Actinomycetota</taxon>
        <taxon>Coriobacteriia</taxon>
        <taxon>Coriobacteriales</taxon>
        <taxon>Atopobiaceae</taxon>
        <taxon>Olsenella</taxon>
    </lineage>
</organism>
<keyword evidence="2" id="KW-1133">Transmembrane helix</keyword>
<evidence type="ECO:0000256" key="2">
    <source>
        <dbReference type="SAM" id="Phobius"/>
    </source>
</evidence>
<reference evidence="3 4" key="1">
    <citation type="submission" date="2019-08" db="EMBL/GenBank/DDBJ databases">
        <title>In-depth cultivation of the pig gut microbiome towards novel bacterial diversity and tailored functional studies.</title>
        <authorList>
            <person name="Wylensek D."/>
            <person name="Hitch T.C.A."/>
            <person name="Clavel T."/>
        </authorList>
    </citation>
    <scope>NUCLEOTIDE SEQUENCE [LARGE SCALE GENOMIC DNA]</scope>
    <source>
        <strain evidence="3 4">CA-Schmier-601-WT-1</strain>
    </source>
</reference>
<keyword evidence="4" id="KW-1185">Reference proteome</keyword>
<dbReference type="AlphaFoldDB" id="A0A6N7XNI1"/>
<feature type="transmembrane region" description="Helical" evidence="2">
    <location>
        <begin position="95"/>
        <end position="116"/>
    </location>
</feature>